<name>A0A1W2EE27_9FIRM</name>
<protein>
    <submittedName>
        <fullName evidence="1">Uncharacterized protein</fullName>
    </submittedName>
</protein>
<dbReference type="Proteomes" id="UP000192738">
    <property type="component" value="Unassembled WGS sequence"/>
</dbReference>
<gene>
    <name evidence="1" type="ORF">SAMN04488500_12316</name>
</gene>
<dbReference type="RefSeq" id="WP_084577755.1">
    <property type="nucleotide sequence ID" value="NZ_CP155572.1"/>
</dbReference>
<accession>A0A1W2EE27</accession>
<evidence type="ECO:0000313" key="2">
    <source>
        <dbReference type="Proteomes" id="UP000192738"/>
    </source>
</evidence>
<dbReference type="STRING" id="112901.SAMN04488500_12316"/>
<reference evidence="1 2" key="1">
    <citation type="submission" date="2017-04" db="EMBL/GenBank/DDBJ databases">
        <authorList>
            <person name="Afonso C.L."/>
            <person name="Miller P.J."/>
            <person name="Scott M.A."/>
            <person name="Spackman E."/>
            <person name="Goraichik I."/>
            <person name="Dimitrov K.M."/>
            <person name="Suarez D.L."/>
            <person name="Swayne D.E."/>
        </authorList>
    </citation>
    <scope>NUCLEOTIDE SEQUENCE [LARGE SCALE GENOMIC DNA]</scope>
    <source>
        <strain evidence="1 2">DSM 5090</strain>
    </source>
</reference>
<dbReference type="AlphaFoldDB" id="A0A1W2EE27"/>
<keyword evidence="2" id="KW-1185">Reference proteome</keyword>
<proteinExistence type="predicted"/>
<dbReference type="EMBL" id="FWXI01000023">
    <property type="protein sequence ID" value="SMD07348.1"/>
    <property type="molecule type" value="Genomic_DNA"/>
</dbReference>
<evidence type="ECO:0000313" key="1">
    <source>
        <dbReference type="EMBL" id="SMD07348.1"/>
    </source>
</evidence>
<sequence length="61" mass="7253">MPPLALEKTDRTVVVPNTEKMHEAKWDVGVFKVNNYRNWEWSAGYGWHNKDWYADISRTTL</sequence>
<dbReference type="OrthoDB" id="1677967at2"/>
<organism evidence="1 2">
    <name type="scientific">Sporomusa malonica</name>
    <dbReference type="NCBI Taxonomy" id="112901"/>
    <lineage>
        <taxon>Bacteria</taxon>
        <taxon>Bacillati</taxon>
        <taxon>Bacillota</taxon>
        <taxon>Negativicutes</taxon>
        <taxon>Selenomonadales</taxon>
        <taxon>Sporomusaceae</taxon>
        <taxon>Sporomusa</taxon>
    </lineage>
</organism>